<protein>
    <recommendedName>
        <fullName evidence="1">DUF7869 domain-containing protein</fullName>
    </recommendedName>
</protein>
<sequence length="324" mass="38435">MAENSENTTRIKSKKLKVKKETVIIQTETECDIYRLKIKLAALDETKTLLKKLHLLKVEKTYEIRRKEKQKAQEGKTMCVTFDFMQNLPLHHIRTSDVFFSRQPSWLYVFGIYNVGKNQVVLNSYLETEGKKGQKDVVTLLLRYFSTHGIHSDKLVLISDGCCGQDNNYVMVYFLYCLVHALKLFKSIKYIFSIRGHTYLPNDQDFSLIRNKKKKMTAEVPDDWNDLMETVRKNPSPFIVEKIKYTELMNIKPTVSLFTSIKTGNEYERRRMFKIIDDVPYVQVRYYCTDPWHRIQIRNKRKLPEELQFQPKYNSRLPINPHKL</sequence>
<dbReference type="Proteomes" id="UP001153954">
    <property type="component" value="Unassembled WGS sequence"/>
</dbReference>
<comment type="caution">
    <text evidence="2">The sequence shown here is derived from an EMBL/GenBank/DDBJ whole genome shotgun (WGS) entry which is preliminary data.</text>
</comment>
<evidence type="ECO:0000259" key="1">
    <source>
        <dbReference type="Pfam" id="PF25273"/>
    </source>
</evidence>
<organism evidence="2 3">
    <name type="scientific">Euphydryas editha</name>
    <name type="common">Edith's checkerspot</name>
    <dbReference type="NCBI Taxonomy" id="104508"/>
    <lineage>
        <taxon>Eukaryota</taxon>
        <taxon>Metazoa</taxon>
        <taxon>Ecdysozoa</taxon>
        <taxon>Arthropoda</taxon>
        <taxon>Hexapoda</taxon>
        <taxon>Insecta</taxon>
        <taxon>Pterygota</taxon>
        <taxon>Neoptera</taxon>
        <taxon>Endopterygota</taxon>
        <taxon>Lepidoptera</taxon>
        <taxon>Glossata</taxon>
        <taxon>Ditrysia</taxon>
        <taxon>Papilionoidea</taxon>
        <taxon>Nymphalidae</taxon>
        <taxon>Nymphalinae</taxon>
        <taxon>Euphydryas</taxon>
    </lineage>
</organism>
<evidence type="ECO:0000313" key="2">
    <source>
        <dbReference type="EMBL" id="CAH2089734.1"/>
    </source>
</evidence>
<dbReference type="AlphaFoldDB" id="A0AAU9TQ60"/>
<gene>
    <name evidence="2" type="ORF">EEDITHA_LOCUS5759</name>
</gene>
<reference evidence="2" key="1">
    <citation type="submission" date="2022-03" db="EMBL/GenBank/DDBJ databases">
        <authorList>
            <person name="Tunstrom K."/>
        </authorList>
    </citation>
    <scope>NUCLEOTIDE SEQUENCE</scope>
</reference>
<dbReference type="PANTHER" id="PTHR34415:SF1">
    <property type="entry name" value="INTEGRASE CATALYTIC DOMAIN-CONTAINING PROTEIN"/>
    <property type="match status" value="1"/>
</dbReference>
<evidence type="ECO:0000313" key="3">
    <source>
        <dbReference type="Proteomes" id="UP001153954"/>
    </source>
</evidence>
<proteinExistence type="predicted"/>
<name>A0AAU9TQ60_EUPED</name>
<dbReference type="EMBL" id="CAKOGL010000008">
    <property type="protein sequence ID" value="CAH2089734.1"/>
    <property type="molecule type" value="Genomic_DNA"/>
</dbReference>
<dbReference type="Pfam" id="PF25273">
    <property type="entry name" value="DUF7869"/>
    <property type="match status" value="1"/>
</dbReference>
<dbReference type="InterPro" id="IPR057191">
    <property type="entry name" value="DUF7869"/>
</dbReference>
<dbReference type="PANTHER" id="PTHR34415">
    <property type="entry name" value="INTEGRASE CATALYTIC DOMAIN-CONTAINING PROTEIN"/>
    <property type="match status" value="1"/>
</dbReference>
<accession>A0AAU9TQ60</accession>
<feature type="domain" description="DUF7869" evidence="1">
    <location>
        <begin position="109"/>
        <end position="278"/>
    </location>
</feature>
<keyword evidence="3" id="KW-1185">Reference proteome</keyword>